<gene>
    <name evidence="1" type="ORF">FA95DRAFT_1558387</name>
</gene>
<accession>A0ACB8RX61</accession>
<proteinExistence type="predicted"/>
<reference evidence="1" key="2">
    <citation type="journal article" date="2022" name="New Phytol.">
        <title>Evolutionary transition to the ectomycorrhizal habit in the genomes of a hyperdiverse lineage of mushroom-forming fungi.</title>
        <authorList>
            <person name="Looney B."/>
            <person name="Miyauchi S."/>
            <person name="Morin E."/>
            <person name="Drula E."/>
            <person name="Courty P.E."/>
            <person name="Kohler A."/>
            <person name="Kuo A."/>
            <person name="LaButti K."/>
            <person name="Pangilinan J."/>
            <person name="Lipzen A."/>
            <person name="Riley R."/>
            <person name="Andreopoulos W."/>
            <person name="He G."/>
            <person name="Johnson J."/>
            <person name="Nolan M."/>
            <person name="Tritt A."/>
            <person name="Barry K.W."/>
            <person name="Grigoriev I.V."/>
            <person name="Nagy L.G."/>
            <person name="Hibbett D."/>
            <person name="Henrissat B."/>
            <person name="Matheny P.B."/>
            <person name="Labbe J."/>
            <person name="Martin F.M."/>
        </authorList>
    </citation>
    <scope>NUCLEOTIDE SEQUENCE</scope>
    <source>
        <strain evidence="1">FP105234-sp</strain>
    </source>
</reference>
<evidence type="ECO:0000313" key="2">
    <source>
        <dbReference type="Proteomes" id="UP000814033"/>
    </source>
</evidence>
<dbReference type="EMBL" id="MU275892">
    <property type="protein sequence ID" value="KAI0048113.1"/>
    <property type="molecule type" value="Genomic_DNA"/>
</dbReference>
<comment type="caution">
    <text evidence="1">The sequence shown here is derived from an EMBL/GenBank/DDBJ whole genome shotgun (WGS) entry which is preliminary data.</text>
</comment>
<reference evidence="1" key="1">
    <citation type="submission" date="2021-02" db="EMBL/GenBank/DDBJ databases">
        <authorList>
            <consortium name="DOE Joint Genome Institute"/>
            <person name="Ahrendt S."/>
            <person name="Looney B.P."/>
            <person name="Miyauchi S."/>
            <person name="Morin E."/>
            <person name="Drula E."/>
            <person name="Courty P.E."/>
            <person name="Chicoki N."/>
            <person name="Fauchery L."/>
            <person name="Kohler A."/>
            <person name="Kuo A."/>
            <person name="Labutti K."/>
            <person name="Pangilinan J."/>
            <person name="Lipzen A."/>
            <person name="Riley R."/>
            <person name="Andreopoulos W."/>
            <person name="He G."/>
            <person name="Johnson J."/>
            <person name="Barry K.W."/>
            <person name="Grigoriev I.V."/>
            <person name="Nagy L."/>
            <person name="Hibbett D."/>
            <person name="Henrissat B."/>
            <person name="Matheny P.B."/>
            <person name="Labbe J."/>
            <person name="Martin F."/>
        </authorList>
    </citation>
    <scope>NUCLEOTIDE SEQUENCE</scope>
    <source>
        <strain evidence="1">FP105234-sp</strain>
    </source>
</reference>
<keyword evidence="2" id="KW-1185">Reference proteome</keyword>
<dbReference type="Proteomes" id="UP000814033">
    <property type="component" value="Unassembled WGS sequence"/>
</dbReference>
<sequence>MSSSVVQQGYDSNIHRALAIPELLSIVCSYSTTAENARNALVSRQWNSVALDHIWKEVDNLYYILRILVPMHSRNDHPFAFTRPPTQQDWTRFAPYARRVRSIRYQPRSDHQPRSEYHHILDDSVFQDLARTRTSLAVFPNLRLLWWEEFDTRAHQLVFMHEGITEFHVLLQPLAPQSVMMEGYFADVTARMPALQTLCLLCPLGDGGYIPTAAFQTLVAGAQKLKRIKLPKDSLNGATLKELAKLPHLGAIEFDTDGGLKSDNTPTIQKTLAPTDFPALWDLCLNSDLADMRTFLVGGALLPNLKCLFVDSLNAEKASTVHDLLVDIAASYPDLEMFAMDVVVPMHEQLASETLTLSHIRPLLSLKSLKSLELRHNFPLDLTEEDVAELAQALPKLENLVLNPEPLELCKPTLDLQVLLTLARHCPALQKVSIYLNADATSALSLPSTSTSRLFPALHTLVFGVSPIAAEHVPISLFLSHLVSDNAVLKIEYGLTWSDELYQADDVYAQFASVRYDRWAEVAKTVPLLLELRKQERRERRNIEREVEDLRMRNEVLMERAKLTSKSSLSAQLEKGCVMC</sequence>
<name>A0ACB8RX61_9AGAM</name>
<protein>
    <submittedName>
        <fullName evidence="1">Uncharacterized protein</fullName>
    </submittedName>
</protein>
<organism evidence="1 2">
    <name type="scientific">Auriscalpium vulgare</name>
    <dbReference type="NCBI Taxonomy" id="40419"/>
    <lineage>
        <taxon>Eukaryota</taxon>
        <taxon>Fungi</taxon>
        <taxon>Dikarya</taxon>
        <taxon>Basidiomycota</taxon>
        <taxon>Agaricomycotina</taxon>
        <taxon>Agaricomycetes</taxon>
        <taxon>Russulales</taxon>
        <taxon>Auriscalpiaceae</taxon>
        <taxon>Auriscalpium</taxon>
    </lineage>
</organism>
<evidence type="ECO:0000313" key="1">
    <source>
        <dbReference type="EMBL" id="KAI0048113.1"/>
    </source>
</evidence>